<feature type="region of interest" description="Disordered" evidence="1">
    <location>
        <begin position="64"/>
        <end position="84"/>
    </location>
</feature>
<name>A0A418R963_9BACT</name>
<evidence type="ECO:0000259" key="2">
    <source>
        <dbReference type="PROSITE" id="PS50943"/>
    </source>
</evidence>
<dbReference type="InterPro" id="IPR010982">
    <property type="entry name" value="Lambda_DNA-bd_dom_sf"/>
</dbReference>
<dbReference type="RefSeq" id="WP_119654061.1">
    <property type="nucleotide sequence ID" value="NZ_QYCN01000002.1"/>
</dbReference>
<feature type="compositionally biased region" description="Pro residues" evidence="1">
    <location>
        <begin position="64"/>
        <end position="80"/>
    </location>
</feature>
<dbReference type="Pfam" id="PF01381">
    <property type="entry name" value="HTH_3"/>
    <property type="match status" value="1"/>
</dbReference>
<sequence>MSASAPSLVARVRAWFGLTQAELALYLGISPSLVRDLETNRRPLTPAVRAALLPLLLQLPPPQVPADPGPGAALPPPAPAPDAADLDFRRRECRHRAERLLAQADALVARAHVAARWAAALPALLPPDPDTAAPDALPAASPAAQALAAALAQAADAFDPTRAPDHARWLRGWLTFRARPLPAADVTGCLRLRAQAAGLLAEAAALDAALLPAVEN</sequence>
<feature type="domain" description="HTH cro/C1-type" evidence="2">
    <location>
        <begin position="17"/>
        <end position="64"/>
    </location>
</feature>
<dbReference type="PROSITE" id="PS50943">
    <property type="entry name" value="HTH_CROC1"/>
    <property type="match status" value="1"/>
</dbReference>
<organism evidence="3 4">
    <name type="scientific">Hymenobacter rubripertinctus</name>
    <dbReference type="NCBI Taxonomy" id="2029981"/>
    <lineage>
        <taxon>Bacteria</taxon>
        <taxon>Pseudomonadati</taxon>
        <taxon>Bacteroidota</taxon>
        <taxon>Cytophagia</taxon>
        <taxon>Cytophagales</taxon>
        <taxon>Hymenobacteraceae</taxon>
        <taxon>Hymenobacter</taxon>
    </lineage>
</organism>
<dbReference type="AlphaFoldDB" id="A0A418R963"/>
<accession>A0A418R963</accession>
<dbReference type="Gene3D" id="1.10.260.40">
    <property type="entry name" value="lambda repressor-like DNA-binding domains"/>
    <property type="match status" value="1"/>
</dbReference>
<proteinExistence type="predicted"/>
<dbReference type="Proteomes" id="UP000284250">
    <property type="component" value="Unassembled WGS sequence"/>
</dbReference>
<dbReference type="OrthoDB" id="886655at2"/>
<protein>
    <submittedName>
        <fullName evidence="3">XRE family transcriptional regulator</fullName>
    </submittedName>
</protein>
<dbReference type="SUPFAM" id="SSF47413">
    <property type="entry name" value="lambda repressor-like DNA-binding domains"/>
    <property type="match status" value="1"/>
</dbReference>
<dbReference type="EMBL" id="QYCN01000002">
    <property type="protein sequence ID" value="RIY13831.1"/>
    <property type="molecule type" value="Genomic_DNA"/>
</dbReference>
<comment type="caution">
    <text evidence="3">The sequence shown here is derived from an EMBL/GenBank/DDBJ whole genome shotgun (WGS) entry which is preliminary data.</text>
</comment>
<evidence type="ECO:0000313" key="4">
    <source>
        <dbReference type="Proteomes" id="UP000284250"/>
    </source>
</evidence>
<gene>
    <name evidence="3" type="ORF">D0T11_01755</name>
</gene>
<evidence type="ECO:0000256" key="1">
    <source>
        <dbReference type="SAM" id="MobiDB-lite"/>
    </source>
</evidence>
<reference evidence="3 4" key="1">
    <citation type="submission" date="2019-01" db="EMBL/GenBank/DDBJ databases">
        <title>Hymenobacter humicola sp. nov., isolated from soils in Antarctica.</title>
        <authorList>
            <person name="Sedlacek I."/>
            <person name="Holochova P."/>
            <person name="Kralova S."/>
            <person name="Pantucek R."/>
            <person name="Stankova E."/>
            <person name="Vrbovska V."/>
            <person name="Kristofova L."/>
            <person name="Svec P."/>
            <person name="Busse H.-J."/>
        </authorList>
    </citation>
    <scope>NUCLEOTIDE SEQUENCE [LARGE SCALE GENOMIC DNA]</scope>
    <source>
        <strain evidence="3 4">CCM 8852</strain>
    </source>
</reference>
<dbReference type="InterPro" id="IPR001387">
    <property type="entry name" value="Cro/C1-type_HTH"/>
</dbReference>
<dbReference type="GO" id="GO:0003677">
    <property type="term" value="F:DNA binding"/>
    <property type="evidence" value="ECO:0007669"/>
    <property type="project" value="InterPro"/>
</dbReference>
<keyword evidence="4" id="KW-1185">Reference proteome</keyword>
<evidence type="ECO:0000313" key="3">
    <source>
        <dbReference type="EMBL" id="RIY13831.1"/>
    </source>
</evidence>
<dbReference type="CDD" id="cd00093">
    <property type="entry name" value="HTH_XRE"/>
    <property type="match status" value="1"/>
</dbReference>